<keyword evidence="2" id="KW-0560">Oxidoreductase</keyword>
<dbReference type="PANTHER" id="PTHR46696:SF6">
    <property type="entry name" value="P450, PUTATIVE (EUROFUNG)-RELATED"/>
    <property type="match status" value="1"/>
</dbReference>
<keyword evidence="2" id="KW-0503">Monooxygenase</keyword>
<accession>A0ABV2P1L4</accession>
<name>A0ABV2P1L4_9MICC</name>
<keyword evidence="2" id="KW-0408">Iron</keyword>
<evidence type="ECO:0000313" key="4">
    <source>
        <dbReference type="Proteomes" id="UP001549307"/>
    </source>
</evidence>
<dbReference type="PRINTS" id="PR00385">
    <property type="entry name" value="P450"/>
</dbReference>
<dbReference type="InterPro" id="IPR002397">
    <property type="entry name" value="Cyt_P450_B"/>
</dbReference>
<keyword evidence="2" id="KW-0349">Heme</keyword>
<evidence type="ECO:0000313" key="3">
    <source>
        <dbReference type="EMBL" id="MET4538642.1"/>
    </source>
</evidence>
<dbReference type="Gene3D" id="1.10.630.10">
    <property type="entry name" value="Cytochrome P450"/>
    <property type="match status" value="1"/>
</dbReference>
<dbReference type="Proteomes" id="UP001549307">
    <property type="component" value="Unassembled WGS sequence"/>
</dbReference>
<keyword evidence="2" id="KW-0479">Metal-binding</keyword>
<keyword evidence="4" id="KW-1185">Reference proteome</keyword>
<dbReference type="InterPro" id="IPR036396">
    <property type="entry name" value="Cyt_P450_sf"/>
</dbReference>
<dbReference type="PANTHER" id="PTHR46696">
    <property type="entry name" value="P450, PUTATIVE (EUROFUNG)-RELATED"/>
    <property type="match status" value="1"/>
</dbReference>
<dbReference type="PROSITE" id="PS00086">
    <property type="entry name" value="CYTOCHROME_P450"/>
    <property type="match status" value="1"/>
</dbReference>
<dbReference type="InterPro" id="IPR017972">
    <property type="entry name" value="Cyt_P450_CS"/>
</dbReference>
<comment type="caution">
    <text evidence="3">The sequence shown here is derived from an EMBL/GenBank/DDBJ whole genome shotgun (WGS) entry which is preliminary data.</text>
</comment>
<sequence>MNLSVSLGLRRKNHVMKPWTEPTNYDGAGSDYRPTSVSDFPAEYRRLREESPVVHSSDFGGFWSILKHEDVSRASRDWKKFLSGQPFVEYKSFSDAIPISTNPPQHTYFRKFLNQYFKPERVAALVPEIEHSVAELLDPFIRSGGGDIYRDVLRFIPPGVLARLLGLSATGWESLSQRLEEADAVRHDTIAFGRLQANLWTASVEELISDRAEHPRDPSSDIMSGIRQLEPEGRPITHEEMVNLGTQLFAAGADTTIAALGSFTVHFATHLEDQKALRARPDLIPAAVEEVLRLSPPIHQTTRRASEPVVMAGQTIGQDDVVALNVASANRDEDKFSDAEQFRLDRQGNQHLTFGFGPHMCLGAPVAREELRIFAEQLLAKTRSFEIDQAPEPGGRPLRSGWAGVTVRVEGL</sequence>
<reference evidence="3 4" key="1">
    <citation type="submission" date="2024-06" db="EMBL/GenBank/DDBJ databases">
        <title>Sorghum-associated microbial communities from plants grown in Nebraska, USA.</title>
        <authorList>
            <person name="Schachtman D."/>
        </authorList>
    </citation>
    <scope>NUCLEOTIDE SEQUENCE [LARGE SCALE GENOMIC DNA]</scope>
    <source>
        <strain evidence="3 4">3552</strain>
    </source>
</reference>
<dbReference type="PRINTS" id="PR00359">
    <property type="entry name" value="BP450"/>
</dbReference>
<dbReference type="EMBL" id="JBEPSN010000001">
    <property type="protein sequence ID" value="MET4538642.1"/>
    <property type="molecule type" value="Genomic_DNA"/>
</dbReference>
<proteinExistence type="inferred from homology"/>
<dbReference type="Pfam" id="PF00067">
    <property type="entry name" value="p450"/>
    <property type="match status" value="1"/>
</dbReference>
<comment type="similarity">
    <text evidence="1 2">Belongs to the cytochrome P450 family.</text>
</comment>
<evidence type="ECO:0000256" key="1">
    <source>
        <dbReference type="ARBA" id="ARBA00010617"/>
    </source>
</evidence>
<dbReference type="InterPro" id="IPR001128">
    <property type="entry name" value="Cyt_P450"/>
</dbReference>
<dbReference type="SUPFAM" id="SSF48264">
    <property type="entry name" value="Cytochrome P450"/>
    <property type="match status" value="1"/>
</dbReference>
<protein>
    <submittedName>
        <fullName evidence="3">Cytochrome P450</fullName>
    </submittedName>
</protein>
<evidence type="ECO:0000256" key="2">
    <source>
        <dbReference type="RuleBase" id="RU000461"/>
    </source>
</evidence>
<organism evidence="3 4">
    <name type="scientific">Arthrobacter bambusae</name>
    <dbReference type="NCBI Taxonomy" id="1338426"/>
    <lineage>
        <taxon>Bacteria</taxon>
        <taxon>Bacillati</taxon>
        <taxon>Actinomycetota</taxon>
        <taxon>Actinomycetes</taxon>
        <taxon>Micrococcales</taxon>
        <taxon>Micrococcaceae</taxon>
        <taxon>Arthrobacter</taxon>
    </lineage>
</organism>
<gene>
    <name evidence="3" type="ORF">ABIE37_000397</name>
</gene>